<dbReference type="Gene3D" id="3.10.129.10">
    <property type="entry name" value="Hotdog Thioesterase"/>
    <property type="match status" value="1"/>
</dbReference>
<keyword evidence="3" id="KW-1185">Reference proteome</keyword>
<dbReference type="AlphaFoldDB" id="A0A9N8RSC2"/>
<dbReference type="InterPro" id="IPR039569">
    <property type="entry name" value="FAS1-like_DH_region"/>
</dbReference>
<reference evidence="2" key="1">
    <citation type="submission" date="2021-04" db="EMBL/GenBank/DDBJ databases">
        <authorList>
            <person name="Vanwijnsberghe S."/>
        </authorList>
    </citation>
    <scope>NUCLEOTIDE SEQUENCE</scope>
    <source>
        <strain evidence="2">LMG 31841</strain>
    </source>
</reference>
<organism evidence="2 3">
    <name type="scientific">Paraburkholderia saeva</name>
    <dbReference type="NCBI Taxonomy" id="2777537"/>
    <lineage>
        <taxon>Bacteria</taxon>
        <taxon>Pseudomonadati</taxon>
        <taxon>Pseudomonadota</taxon>
        <taxon>Betaproteobacteria</taxon>
        <taxon>Burkholderiales</taxon>
        <taxon>Burkholderiaceae</taxon>
        <taxon>Paraburkholderia</taxon>
    </lineage>
</organism>
<dbReference type="InterPro" id="IPR029069">
    <property type="entry name" value="HotDog_dom_sf"/>
</dbReference>
<dbReference type="InterPro" id="IPR016709">
    <property type="entry name" value="HadA-like"/>
</dbReference>
<dbReference type="EMBL" id="CAJQZC010000001">
    <property type="protein sequence ID" value="CAG4887177.1"/>
    <property type="molecule type" value="Genomic_DNA"/>
</dbReference>
<dbReference type="CDD" id="cd03441">
    <property type="entry name" value="R_hydratase_like"/>
    <property type="match status" value="1"/>
</dbReference>
<sequence length="147" mass="16207">MADKSMIGRVLSHGTVDVEKGRLRFFAKAIGETDAVYTDESVARDAGHPGLPVPPTFLFCMNSETSDLVATLKFLDMDLARILHAEQAFTYHRMAYAGDTLSFETKLADVYEKKGGALQFVVQETRVTSQKGEHIADLRGVIVQRNG</sequence>
<feature type="domain" description="FAS1-like dehydratase" evidence="1">
    <location>
        <begin position="5"/>
        <end position="137"/>
    </location>
</feature>
<evidence type="ECO:0000313" key="2">
    <source>
        <dbReference type="EMBL" id="CAG4887177.1"/>
    </source>
</evidence>
<comment type="caution">
    <text evidence="2">The sequence shown here is derived from an EMBL/GenBank/DDBJ whole genome shotgun (WGS) entry which is preliminary data.</text>
</comment>
<protein>
    <recommendedName>
        <fullName evidence="1">FAS1-like dehydratase domain-containing protein</fullName>
    </recommendedName>
</protein>
<proteinExistence type="predicted"/>
<name>A0A9N8RSC2_9BURK</name>
<evidence type="ECO:0000313" key="3">
    <source>
        <dbReference type="Proteomes" id="UP000789704"/>
    </source>
</evidence>
<dbReference type="Proteomes" id="UP000789704">
    <property type="component" value="Unassembled WGS sequence"/>
</dbReference>
<dbReference type="RefSeq" id="WP_228874430.1">
    <property type="nucleotide sequence ID" value="NZ_CAJQYZ010000001.1"/>
</dbReference>
<evidence type="ECO:0000259" key="1">
    <source>
        <dbReference type="Pfam" id="PF13452"/>
    </source>
</evidence>
<accession>A0A9N8RSC2</accession>
<dbReference type="PIRSF" id="PIRSF018072">
    <property type="entry name" value="UCP018072"/>
    <property type="match status" value="1"/>
</dbReference>
<dbReference type="Pfam" id="PF13452">
    <property type="entry name" value="FAS1_DH_region"/>
    <property type="match status" value="1"/>
</dbReference>
<dbReference type="SUPFAM" id="SSF54637">
    <property type="entry name" value="Thioesterase/thiol ester dehydrase-isomerase"/>
    <property type="match status" value="1"/>
</dbReference>
<gene>
    <name evidence="2" type="ORF">LMG31841_00356</name>
</gene>